<proteinExistence type="predicted"/>
<protein>
    <submittedName>
        <fullName evidence="2">Uncharacterized protein</fullName>
    </submittedName>
</protein>
<organism evidence="2 3">
    <name type="scientific">Pelobates cultripes</name>
    <name type="common">Western spadefoot toad</name>
    <dbReference type="NCBI Taxonomy" id="61616"/>
    <lineage>
        <taxon>Eukaryota</taxon>
        <taxon>Metazoa</taxon>
        <taxon>Chordata</taxon>
        <taxon>Craniata</taxon>
        <taxon>Vertebrata</taxon>
        <taxon>Euteleostomi</taxon>
        <taxon>Amphibia</taxon>
        <taxon>Batrachia</taxon>
        <taxon>Anura</taxon>
        <taxon>Pelobatoidea</taxon>
        <taxon>Pelobatidae</taxon>
        <taxon>Pelobates</taxon>
    </lineage>
</organism>
<dbReference type="AlphaFoldDB" id="A0AAD1R0Z8"/>
<dbReference type="Proteomes" id="UP001295444">
    <property type="component" value="Chromosome 01"/>
</dbReference>
<evidence type="ECO:0000256" key="1">
    <source>
        <dbReference type="SAM" id="MobiDB-lite"/>
    </source>
</evidence>
<gene>
    <name evidence="2" type="ORF">PECUL_23A021087</name>
</gene>
<feature type="region of interest" description="Disordered" evidence="1">
    <location>
        <begin position="79"/>
        <end position="106"/>
    </location>
</feature>
<reference evidence="2" key="1">
    <citation type="submission" date="2022-03" db="EMBL/GenBank/DDBJ databases">
        <authorList>
            <person name="Alioto T."/>
            <person name="Alioto T."/>
            <person name="Gomez Garrido J."/>
        </authorList>
    </citation>
    <scope>NUCLEOTIDE SEQUENCE</scope>
</reference>
<keyword evidence="3" id="KW-1185">Reference proteome</keyword>
<evidence type="ECO:0000313" key="3">
    <source>
        <dbReference type="Proteomes" id="UP001295444"/>
    </source>
</evidence>
<accession>A0AAD1R0Z8</accession>
<name>A0AAD1R0Z8_PELCU</name>
<dbReference type="EMBL" id="OW240912">
    <property type="protein sequence ID" value="CAH2221721.1"/>
    <property type="molecule type" value="Genomic_DNA"/>
</dbReference>
<evidence type="ECO:0000313" key="2">
    <source>
        <dbReference type="EMBL" id="CAH2221721.1"/>
    </source>
</evidence>
<sequence length="106" mass="11497">MATAPTDHMPHWEQKFQAVFDTPAAIHTHINQAHGGSKRGTDPLHLHEAESQEEQAPSTAYAWGKASLQNPNMETCYQTSPTCTRPTHSGSPAPSSIKKTQSGCSE</sequence>